<evidence type="ECO:0000256" key="1">
    <source>
        <dbReference type="SAM" id="Phobius"/>
    </source>
</evidence>
<evidence type="ECO:0000313" key="2">
    <source>
        <dbReference type="EMBL" id="CBI07331.1"/>
    </source>
</evidence>
<keyword evidence="1" id="KW-1133">Transmembrane helix</keyword>
<accession>E6QJB5</accession>
<dbReference type="AlphaFoldDB" id="E6QJB5"/>
<feature type="transmembrane region" description="Helical" evidence="1">
    <location>
        <begin position="34"/>
        <end position="53"/>
    </location>
</feature>
<dbReference type="EMBL" id="CABQ01000087">
    <property type="protein sequence ID" value="CBI07331.1"/>
    <property type="molecule type" value="Genomic_DNA"/>
</dbReference>
<proteinExistence type="predicted"/>
<organism evidence="2">
    <name type="scientific">mine drainage metagenome</name>
    <dbReference type="NCBI Taxonomy" id="410659"/>
    <lineage>
        <taxon>unclassified sequences</taxon>
        <taxon>metagenomes</taxon>
        <taxon>ecological metagenomes</taxon>
    </lineage>
</organism>
<comment type="caution">
    <text evidence="2">The sequence shown here is derived from an EMBL/GenBank/DDBJ whole genome shotgun (WGS) entry which is preliminary data.</text>
</comment>
<protein>
    <submittedName>
        <fullName evidence="2">Uncharacterized protein</fullName>
    </submittedName>
</protein>
<sequence>MIRLYHKGWLAIYAGELTLAVTITAMGFTIVVTLWAISMITVGLLLILWGFYWETRVIFWPVSERALTHMYWLSRHCPQAAELLQRSPHPTWAEALHVEEQCRQRMAQAGKEERDKL</sequence>
<keyword evidence="1" id="KW-0472">Membrane</keyword>
<name>E6QJB5_9ZZZZ</name>
<reference evidence="2" key="1">
    <citation type="submission" date="2009-10" db="EMBL/GenBank/DDBJ databases">
        <title>Diversity of trophic interactions inside an arsenic-rich microbial ecosystem.</title>
        <authorList>
            <person name="Bertin P.N."/>
            <person name="Heinrich-Salmeron A."/>
            <person name="Pelletier E."/>
            <person name="Goulhen-Chollet F."/>
            <person name="Arsene-Ploetze F."/>
            <person name="Gallien S."/>
            <person name="Calteau A."/>
            <person name="Vallenet D."/>
            <person name="Casiot C."/>
            <person name="Chane-Woon-Ming B."/>
            <person name="Giloteaux L."/>
            <person name="Barakat M."/>
            <person name="Bonnefoy V."/>
            <person name="Bruneel O."/>
            <person name="Chandler M."/>
            <person name="Cleiss J."/>
            <person name="Duran R."/>
            <person name="Elbaz-Poulichet F."/>
            <person name="Fonknechten N."/>
            <person name="Lauga B."/>
            <person name="Mornico D."/>
            <person name="Ortet P."/>
            <person name="Schaeffer C."/>
            <person name="Siguier P."/>
            <person name="Alexander Thil Smith A."/>
            <person name="Van Dorsselaer A."/>
            <person name="Weissenbach J."/>
            <person name="Medigue C."/>
            <person name="Le Paslier D."/>
        </authorList>
    </citation>
    <scope>NUCLEOTIDE SEQUENCE</scope>
</reference>
<keyword evidence="1" id="KW-0812">Transmembrane</keyword>
<gene>
    <name evidence="2" type="ORF">CARN6_0663</name>
</gene>
<feature type="transmembrane region" description="Helical" evidence="1">
    <location>
        <begin position="9"/>
        <end position="28"/>
    </location>
</feature>